<evidence type="ECO:0000313" key="1">
    <source>
        <dbReference type="EMBL" id="RNI20509.1"/>
    </source>
</evidence>
<evidence type="ECO:0000313" key="2">
    <source>
        <dbReference type="Proteomes" id="UP000271678"/>
    </source>
</evidence>
<gene>
    <name evidence="1" type="ORF">EFY87_14885</name>
</gene>
<protein>
    <submittedName>
        <fullName evidence="1">DUF3052 domain-containing protein</fullName>
    </submittedName>
</protein>
<sequence length="140" mass="14859">MAIGAQKTALAEKLGFEKNLVVQELGWDEDVDDVVRDQIEEVIGSGLEDDDYDGVVDAVVLWWRDGDGDLIDDCVDALTNLADKGFVVLLVPGAGHPDHVDASDIAEAAQTAGLKAGTSTRAGEEWIATKLVQGGVAKQR</sequence>
<name>A0A3M9M4N2_9MICO</name>
<comment type="caution">
    <text evidence="1">The sequence shown here is derived from an EMBL/GenBank/DDBJ whole genome shotgun (WGS) entry which is preliminary data.</text>
</comment>
<dbReference type="Proteomes" id="UP000271678">
    <property type="component" value="Unassembled WGS sequence"/>
</dbReference>
<proteinExistence type="predicted"/>
<organism evidence="1 2">
    <name type="scientific">Flexivirga caeni</name>
    <dbReference type="NCBI Taxonomy" id="2294115"/>
    <lineage>
        <taxon>Bacteria</taxon>
        <taxon>Bacillati</taxon>
        <taxon>Actinomycetota</taxon>
        <taxon>Actinomycetes</taxon>
        <taxon>Micrococcales</taxon>
        <taxon>Dermacoccaceae</taxon>
        <taxon>Flexivirga</taxon>
    </lineage>
</organism>
<reference evidence="1 2" key="1">
    <citation type="submission" date="2018-11" db="EMBL/GenBank/DDBJ databases">
        <title>Draft genome of Simplicispira Flexivirga sp. BO-16.</title>
        <authorList>
            <person name="Im W.T."/>
        </authorList>
    </citation>
    <scope>NUCLEOTIDE SEQUENCE [LARGE SCALE GENOMIC DNA]</scope>
    <source>
        <strain evidence="1 2">BO-16</strain>
    </source>
</reference>
<dbReference type="RefSeq" id="WP_123272266.1">
    <property type="nucleotide sequence ID" value="NZ_RJJQ01000016.1"/>
</dbReference>
<dbReference type="Pfam" id="PF11253">
    <property type="entry name" value="DUF3052"/>
    <property type="match status" value="1"/>
</dbReference>
<keyword evidence="2" id="KW-1185">Reference proteome</keyword>
<dbReference type="EMBL" id="RJJQ01000016">
    <property type="protein sequence ID" value="RNI20509.1"/>
    <property type="molecule type" value="Genomic_DNA"/>
</dbReference>
<accession>A0A3M9M4N2</accession>
<dbReference type="OrthoDB" id="5185945at2"/>
<dbReference type="AlphaFoldDB" id="A0A3M9M4N2"/>
<dbReference type="InterPro" id="IPR021412">
    <property type="entry name" value="DUF3052"/>
</dbReference>